<dbReference type="InterPro" id="IPR007197">
    <property type="entry name" value="rSAM"/>
</dbReference>
<evidence type="ECO:0000313" key="8">
    <source>
        <dbReference type="EMBL" id="MCK7615516.1"/>
    </source>
</evidence>
<gene>
    <name evidence="8" type="ORF">M0H32_25380</name>
</gene>
<dbReference type="InterPro" id="IPR058240">
    <property type="entry name" value="rSAM_sf"/>
</dbReference>
<name>A0ABT0H1H8_9HYPH</name>
<dbReference type="InterPro" id="IPR006638">
    <property type="entry name" value="Elp3/MiaA/NifB-like_rSAM"/>
</dbReference>
<protein>
    <recommendedName>
        <fullName evidence="7">Radical SAM core domain-containing protein</fullName>
    </recommendedName>
</protein>
<dbReference type="RefSeq" id="WP_248159164.1">
    <property type="nucleotide sequence ID" value="NZ_JALNMJ010000026.1"/>
</dbReference>
<dbReference type="SUPFAM" id="SSF102114">
    <property type="entry name" value="Radical SAM enzymes"/>
    <property type="match status" value="1"/>
</dbReference>
<comment type="cofactor">
    <cofactor evidence="1">
        <name>[4Fe-4S] cluster</name>
        <dbReference type="ChEBI" id="CHEBI:49883"/>
    </cofactor>
</comment>
<keyword evidence="5" id="KW-0411">Iron-sulfur</keyword>
<dbReference type="Gene3D" id="3.40.50.280">
    <property type="entry name" value="Cobalamin-binding domain"/>
    <property type="match status" value="1"/>
</dbReference>
<dbReference type="InterPro" id="IPR023404">
    <property type="entry name" value="rSAM_horseshoe"/>
</dbReference>
<dbReference type="SMART" id="SM00729">
    <property type="entry name" value="Elp3"/>
    <property type="match status" value="1"/>
</dbReference>
<dbReference type="InterPro" id="IPR051198">
    <property type="entry name" value="BchE-like"/>
</dbReference>
<reference evidence="8" key="1">
    <citation type="submission" date="2022-04" db="EMBL/GenBank/DDBJ databases">
        <title>Roseibium sp. CAU 1639 isolated from mud.</title>
        <authorList>
            <person name="Kim W."/>
        </authorList>
    </citation>
    <scope>NUCLEOTIDE SEQUENCE</scope>
    <source>
        <strain evidence="8">CAU 1639</strain>
    </source>
</reference>
<feature type="region of interest" description="Disordered" evidence="6">
    <location>
        <begin position="500"/>
        <end position="521"/>
    </location>
</feature>
<keyword evidence="9" id="KW-1185">Reference proteome</keyword>
<evidence type="ECO:0000256" key="5">
    <source>
        <dbReference type="ARBA" id="ARBA00023014"/>
    </source>
</evidence>
<evidence type="ECO:0000313" key="9">
    <source>
        <dbReference type="Proteomes" id="UP001431221"/>
    </source>
</evidence>
<dbReference type="PANTHER" id="PTHR43409">
    <property type="entry name" value="ANAEROBIC MAGNESIUM-PROTOPORPHYRIN IX MONOMETHYL ESTER CYCLASE-RELATED"/>
    <property type="match status" value="1"/>
</dbReference>
<comment type="caution">
    <text evidence="8">The sequence shown here is derived from an EMBL/GenBank/DDBJ whole genome shotgun (WGS) entry which is preliminary data.</text>
</comment>
<dbReference type="SFLD" id="SFLDG01082">
    <property type="entry name" value="B12-binding_domain_containing"/>
    <property type="match status" value="1"/>
</dbReference>
<proteinExistence type="predicted"/>
<evidence type="ECO:0000256" key="4">
    <source>
        <dbReference type="ARBA" id="ARBA00023004"/>
    </source>
</evidence>
<dbReference type="EMBL" id="JALNMJ010000026">
    <property type="protein sequence ID" value="MCK7615516.1"/>
    <property type="molecule type" value="Genomic_DNA"/>
</dbReference>
<evidence type="ECO:0000256" key="3">
    <source>
        <dbReference type="ARBA" id="ARBA00022723"/>
    </source>
</evidence>
<accession>A0ABT0H1H8</accession>
<keyword evidence="2" id="KW-0949">S-adenosyl-L-methionine</keyword>
<dbReference type="Proteomes" id="UP001431221">
    <property type="component" value="Unassembled WGS sequence"/>
</dbReference>
<keyword evidence="3" id="KW-0479">Metal-binding</keyword>
<dbReference type="PROSITE" id="PS51918">
    <property type="entry name" value="RADICAL_SAM"/>
    <property type="match status" value="1"/>
</dbReference>
<keyword evidence="4" id="KW-0408">Iron</keyword>
<feature type="domain" description="Radical SAM core" evidence="7">
    <location>
        <begin position="154"/>
        <end position="370"/>
    </location>
</feature>
<sequence length="521" mass="58097">MTSTRRPRVMIVNAYVDPWRSAAPMKLFIPRAMAPYYLAGRLEGARVDLKIHDECFHGALLTPKTFHWPDLVILTGLTAAFDRARQLAAYFRNANAEVAVAIGGPIARALPELCGKVFDHVLQGDVEDLDPFIEGVLGEDYLASDPAPRFDLAGWSFGLGFVETTRNCNFACAFCSLTGERRAYQSYSSEEIARQLDAQKRFQMLMVLDNNFYGNSRADFERRTELLGERWRRGDFLGWGALVTGDFFKNPDNLAKAAANGCKALFSGVESLDPEVLRSYNKRHSLASDPKTLASLCADHGILFDYGMMVDFGQQTIAEVDAQIDAILASPEAPLPALLSLTIPILGTPHFADSASAGRLMPHLRLADLDGQKLVEWPKEPLDTVVPYLKNLLQFRGRKLALTRHAIRHAWSRRAAFDVSQSLISLIGPLVRYGGGVRIGSPRQMLQSWREPRRTFCAMTDGLSAAYRPMMRMEERFMPEFEPLLLTDGEGRLRQGLLKEESQAHARRSSRILFDSPGSPA</sequence>
<dbReference type="SFLD" id="SFLDS00029">
    <property type="entry name" value="Radical_SAM"/>
    <property type="match status" value="1"/>
</dbReference>
<organism evidence="8 9">
    <name type="scientific">Roseibium sediminicola</name>
    <dbReference type="NCBI Taxonomy" id="2933272"/>
    <lineage>
        <taxon>Bacteria</taxon>
        <taxon>Pseudomonadati</taxon>
        <taxon>Pseudomonadota</taxon>
        <taxon>Alphaproteobacteria</taxon>
        <taxon>Hyphomicrobiales</taxon>
        <taxon>Stappiaceae</taxon>
        <taxon>Roseibium</taxon>
    </lineage>
</organism>
<dbReference type="Pfam" id="PF04055">
    <property type="entry name" value="Radical_SAM"/>
    <property type="match status" value="1"/>
</dbReference>
<evidence type="ECO:0000256" key="6">
    <source>
        <dbReference type="SAM" id="MobiDB-lite"/>
    </source>
</evidence>
<evidence type="ECO:0000259" key="7">
    <source>
        <dbReference type="PROSITE" id="PS51918"/>
    </source>
</evidence>
<evidence type="ECO:0000256" key="2">
    <source>
        <dbReference type="ARBA" id="ARBA00022691"/>
    </source>
</evidence>
<evidence type="ECO:0000256" key="1">
    <source>
        <dbReference type="ARBA" id="ARBA00001966"/>
    </source>
</evidence>
<dbReference type="Gene3D" id="3.80.30.20">
    <property type="entry name" value="tm_1862 like domain"/>
    <property type="match status" value="1"/>
</dbReference>